<evidence type="ECO:0000256" key="1">
    <source>
        <dbReference type="SAM" id="MobiDB-lite"/>
    </source>
</evidence>
<dbReference type="PANTHER" id="PTHR43319:SF3">
    <property type="entry name" value="BETA-LACTAMASE-RELATED DOMAIN-CONTAINING PROTEIN"/>
    <property type="match status" value="1"/>
</dbReference>
<accession>A0AAD5K3R6</accession>
<feature type="compositionally biased region" description="Polar residues" evidence="1">
    <location>
        <begin position="28"/>
        <end position="37"/>
    </location>
</feature>
<name>A0AAD5K3R6_9FUNG</name>
<dbReference type="AlphaFoldDB" id="A0AAD5K3R6"/>
<dbReference type="Proteomes" id="UP001209540">
    <property type="component" value="Unassembled WGS sequence"/>
</dbReference>
<feature type="domain" description="Beta-lactamase-related" evidence="3">
    <location>
        <begin position="124"/>
        <end position="495"/>
    </location>
</feature>
<evidence type="ECO:0000313" key="4">
    <source>
        <dbReference type="EMBL" id="KAI9268179.1"/>
    </source>
</evidence>
<comment type="caution">
    <text evidence="4">The sequence shown here is derived from an EMBL/GenBank/DDBJ whole genome shotgun (WGS) entry which is preliminary data.</text>
</comment>
<keyword evidence="2" id="KW-1133">Transmembrane helix</keyword>
<dbReference type="InterPro" id="IPR001466">
    <property type="entry name" value="Beta-lactam-related"/>
</dbReference>
<evidence type="ECO:0000259" key="3">
    <source>
        <dbReference type="Pfam" id="PF00144"/>
    </source>
</evidence>
<feature type="transmembrane region" description="Helical" evidence="2">
    <location>
        <begin position="53"/>
        <end position="76"/>
    </location>
</feature>
<keyword evidence="2" id="KW-0472">Membrane</keyword>
<keyword evidence="2" id="KW-0812">Transmembrane</keyword>
<protein>
    <submittedName>
        <fullName evidence="4">Beta-lactamase/transpeptidase-like protein</fullName>
    </submittedName>
</protein>
<reference evidence="4" key="2">
    <citation type="submission" date="2023-02" db="EMBL/GenBank/DDBJ databases">
        <authorList>
            <consortium name="DOE Joint Genome Institute"/>
            <person name="Mondo S.J."/>
            <person name="Chang Y."/>
            <person name="Wang Y."/>
            <person name="Ahrendt S."/>
            <person name="Andreopoulos W."/>
            <person name="Barry K."/>
            <person name="Beard J."/>
            <person name="Benny G.L."/>
            <person name="Blankenship S."/>
            <person name="Bonito G."/>
            <person name="Cuomo C."/>
            <person name="Desiro A."/>
            <person name="Gervers K.A."/>
            <person name="Hundley H."/>
            <person name="Kuo A."/>
            <person name="LaButti K."/>
            <person name="Lang B.F."/>
            <person name="Lipzen A."/>
            <person name="O'Donnell K."/>
            <person name="Pangilinan J."/>
            <person name="Reynolds N."/>
            <person name="Sandor L."/>
            <person name="Smith M.W."/>
            <person name="Tsang A."/>
            <person name="Grigoriev I.V."/>
            <person name="Stajich J.E."/>
            <person name="Spatafora J.W."/>
        </authorList>
    </citation>
    <scope>NUCLEOTIDE SEQUENCE</scope>
    <source>
        <strain evidence="4">RSA 2281</strain>
    </source>
</reference>
<evidence type="ECO:0000256" key="2">
    <source>
        <dbReference type="SAM" id="Phobius"/>
    </source>
</evidence>
<dbReference type="Gene3D" id="3.40.710.10">
    <property type="entry name" value="DD-peptidase/beta-lactamase superfamily"/>
    <property type="match status" value="1"/>
</dbReference>
<dbReference type="PANTHER" id="PTHR43319">
    <property type="entry name" value="BETA-LACTAMASE-RELATED"/>
    <property type="match status" value="1"/>
</dbReference>
<feature type="compositionally biased region" description="Basic residues" evidence="1">
    <location>
        <begin position="1"/>
        <end position="19"/>
    </location>
</feature>
<dbReference type="InterPro" id="IPR012338">
    <property type="entry name" value="Beta-lactam/transpept-like"/>
</dbReference>
<evidence type="ECO:0000313" key="5">
    <source>
        <dbReference type="Proteomes" id="UP001209540"/>
    </source>
</evidence>
<dbReference type="EMBL" id="JAIXMP010000009">
    <property type="protein sequence ID" value="KAI9268179.1"/>
    <property type="molecule type" value="Genomic_DNA"/>
</dbReference>
<dbReference type="SUPFAM" id="SSF56601">
    <property type="entry name" value="beta-lactamase/transpeptidase-like"/>
    <property type="match status" value="1"/>
</dbReference>
<sequence length="521" mass="58657">MTSKEKKKSSHHTKKKHHTMKENNNKTSSSSLFTKKQASIKNKNNNRRTIKSIIWTVIKITTMLTVAVSAVGYIGIKRYLNQGGPFTPWTCSVFGYECEQRYDIKYHGGYVHKDYVAAEQAFIQNFYDGEEVGASVSAYVDGELVLDIYGGWQNLEDQVPYTENTLQMVFSSSKVVTAIVVARLVDQGILSYDEKITTYWPEFGQGKKENVTLGDLMVHAAGVGYLDVPVTSAEAEDTDRFSSILAAQPHNFEGERTRSYHAITYGWYVNEVLKRAANTTIHDTMVNELNKMYNIEWNFKPYQQEYDDRIAPFYSGPPIFQMARMVNLMGGPIAFIKVMMNPDQIIHKSMMSVLDHLNPSDCRRLAHRRIQTPAISGYTNAHSIAKLAAMMANGGKAVVEGEPDLLSPEGYALVTQPVDPPVFDMLVKRAMPQEKGGWGVFDLLVVDGVEFRGWSGMGGSIFFWNQEYNIAFGYAMNAIPSMKSPEKRSRAILKQVVKAALEKKKKQQESSSFTQNDDNII</sequence>
<proteinExistence type="predicted"/>
<gene>
    <name evidence="4" type="ORF">BDA99DRAFT_505053</name>
</gene>
<dbReference type="InterPro" id="IPR052907">
    <property type="entry name" value="Beta-lactamase/esterase"/>
</dbReference>
<feature type="region of interest" description="Disordered" evidence="1">
    <location>
        <begin position="1"/>
        <end position="40"/>
    </location>
</feature>
<dbReference type="Pfam" id="PF00144">
    <property type="entry name" value="Beta-lactamase"/>
    <property type="match status" value="1"/>
</dbReference>
<keyword evidence="5" id="KW-1185">Reference proteome</keyword>
<organism evidence="4 5">
    <name type="scientific">Phascolomyces articulosus</name>
    <dbReference type="NCBI Taxonomy" id="60185"/>
    <lineage>
        <taxon>Eukaryota</taxon>
        <taxon>Fungi</taxon>
        <taxon>Fungi incertae sedis</taxon>
        <taxon>Mucoromycota</taxon>
        <taxon>Mucoromycotina</taxon>
        <taxon>Mucoromycetes</taxon>
        <taxon>Mucorales</taxon>
        <taxon>Lichtheimiaceae</taxon>
        <taxon>Phascolomyces</taxon>
    </lineage>
</organism>
<reference evidence="4" key="1">
    <citation type="journal article" date="2022" name="IScience">
        <title>Evolution of zygomycete secretomes and the origins of terrestrial fungal ecologies.</title>
        <authorList>
            <person name="Chang Y."/>
            <person name="Wang Y."/>
            <person name="Mondo S."/>
            <person name="Ahrendt S."/>
            <person name="Andreopoulos W."/>
            <person name="Barry K."/>
            <person name="Beard J."/>
            <person name="Benny G.L."/>
            <person name="Blankenship S."/>
            <person name="Bonito G."/>
            <person name="Cuomo C."/>
            <person name="Desiro A."/>
            <person name="Gervers K.A."/>
            <person name="Hundley H."/>
            <person name="Kuo A."/>
            <person name="LaButti K."/>
            <person name="Lang B.F."/>
            <person name="Lipzen A."/>
            <person name="O'Donnell K."/>
            <person name="Pangilinan J."/>
            <person name="Reynolds N."/>
            <person name="Sandor L."/>
            <person name="Smith M.E."/>
            <person name="Tsang A."/>
            <person name="Grigoriev I.V."/>
            <person name="Stajich J.E."/>
            <person name="Spatafora J.W."/>
        </authorList>
    </citation>
    <scope>NUCLEOTIDE SEQUENCE</scope>
    <source>
        <strain evidence="4">RSA 2281</strain>
    </source>
</reference>